<comment type="function">
    <text evidence="2">Hydrolyzes RNA 2',3'-cyclic phosphodiester to an RNA 2'-phosphomonoester.</text>
</comment>
<dbReference type="RefSeq" id="WP_345336308.1">
    <property type="nucleotide sequence ID" value="NZ_BAABJZ010000094.1"/>
</dbReference>
<sequence>MAQRLFFALPVARTSQLALLKLQSQLAQAGIHGRMIPATNFHLTLAFLGSVTASQKDALLARLADLTVPDLHLELDTLHYWAKPGIVALGARRTPIALGQLATQLQQDAYQHGLHPTRHAFRPHITLFRGASALLPDLAHVPEQPIVMTSHSVELMVSVNGPAGVEYHCLKRWQR</sequence>
<feature type="short sequence motif" description="HXTX 2" evidence="2">
    <location>
        <begin position="124"/>
        <end position="127"/>
    </location>
</feature>
<comment type="similarity">
    <text evidence="2">Belongs to the 2H phosphoesterase superfamily. ThpR family.</text>
</comment>
<reference evidence="5" key="1">
    <citation type="journal article" date="2019" name="Int. J. Syst. Evol. Microbiol.">
        <title>The Global Catalogue of Microorganisms (GCM) 10K type strain sequencing project: providing services to taxonomists for standard genome sequencing and annotation.</title>
        <authorList>
            <consortium name="The Broad Institute Genomics Platform"/>
            <consortium name="The Broad Institute Genome Sequencing Center for Infectious Disease"/>
            <person name="Wu L."/>
            <person name="Ma J."/>
        </authorList>
    </citation>
    <scope>NUCLEOTIDE SEQUENCE [LARGE SCALE GENOMIC DNA]</scope>
    <source>
        <strain evidence="5">JCM 18401</strain>
    </source>
</reference>
<dbReference type="PANTHER" id="PTHR35561:SF1">
    <property type="entry name" value="RNA 2',3'-CYCLIC PHOSPHODIESTERASE"/>
    <property type="match status" value="1"/>
</dbReference>
<dbReference type="InterPro" id="IPR004175">
    <property type="entry name" value="RNA_CPDase"/>
</dbReference>
<feature type="short sequence motif" description="HXTX 1" evidence="2">
    <location>
        <begin position="42"/>
        <end position="45"/>
    </location>
</feature>
<comment type="catalytic activity">
    <reaction evidence="2">
        <text>a 3'-end 2',3'-cyclophospho-ribonucleotide-RNA + H2O = a 3'-end 2'-phospho-ribonucleotide-RNA + H(+)</text>
        <dbReference type="Rhea" id="RHEA:11828"/>
        <dbReference type="Rhea" id="RHEA-COMP:10464"/>
        <dbReference type="Rhea" id="RHEA-COMP:17353"/>
        <dbReference type="ChEBI" id="CHEBI:15377"/>
        <dbReference type="ChEBI" id="CHEBI:15378"/>
        <dbReference type="ChEBI" id="CHEBI:83064"/>
        <dbReference type="ChEBI" id="CHEBI:173113"/>
        <dbReference type="EC" id="3.1.4.58"/>
    </reaction>
</comment>
<evidence type="ECO:0000313" key="4">
    <source>
        <dbReference type="EMBL" id="GAA4895215.1"/>
    </source>
</evidence>
<dbReference type="Gene3D" id="3.90.1140.10">
    <property type="entry name" value="Cyclic phosphodiesterase"/>
    <property type="match status" value="1"/>
</dbReference>
<feature type="active site" description="Proton donor" evidence="2">
    <location>
        <position position="42"/>
    </location>
</feature>
<dbReference type="Pfam" id="PF02834">
    <property type="entry name" value="LigT_PEase"/>
    <property type="match status" value="1"/>
</dbReference>
<comment type="caution">
    <text evidence="4">The sequence shown here is derived from an EMBL/GenBank/DDBJ whole genome shotgun (WGS) entry which is preliminary data.</text>
</comment>
<dbReference type="EC" id="3.1.4.58" evidence="2"/>
<dbReference type="SUPFAM" id="SSF55144">
    <property type="entry name" value="LigT-like"/>
    <property type="match status" value="1"/>
</dbReference>
<dbReference type="Proteomes" id="UP001499988">
    <property type="component" value="Unassembled WGS sequence"/>
</dbReference>
<evidence type="ECO:0000256" key="1">
    <source>
        <dbReference type="ARBA" id="ARBA00022801"/>
    </source>
</evidence>
<evidence type="ECO:0000256" key="2">
    <source>
        <dbReference type="HAMAP-Rule" id="MF_01940"/>
    </source>
</evidence>
<dbReference type="InterPro" id="IPR014051">
    <property type="entry name" value="Phosphoesterase_HXTX"/>
</dbReference>
<name>A0ABP9F885_9GAMM</name>
<dbReference type="InterPro" id="IPR009097">
    <property type="entry name" value="Cyclic_Pdiesterase"/>
</dbReference>
<evidence type="ECO:0000313" key="5">
    <source>
        <dbReference type="Proteomes" id="UP001499988"/>
    </source>
</evidence>
<feature type="domain" description="Phosphoesterase HXTX" evidence="3">
    <location>
        <begin position="17"/>
        <end position="86"/>
    </location>
</feature>
<proteinExistence type="inferred from homology"/>
<keyword evidence="1 2" id="KW-0378">Hydrolase</keyword>
<keyword evidence="5" id="KW-1185">Reference proteome</keyword>
<organism evidence="4 5">
    <name type="scientific">Ferrimonas pelagia</name>
    <dbReference type="NCBI Taxonomy" id="1177826"/>
    <lineage>
        <taxon>Bacteria</taxon>
        <taxon>Pseudomonadati</taxon>
        <taxon>Pseudomonadota</taxon>
        <taxon>Gammaproteobacteria</taxon>
        <taxon>Alteromonadales</taxon>
        <taxon>Ferrimonadaceae</taxon>
        <taxon>Ferrimonas</taxon>
    </lineage>
</organism>
<evidence type="ECO:0000259" key="3">
    <source>
        <dbReference type="Pfam" id="PF02834"/>
    </source>
</evidence>
<dbReference type="PANTHER" id="PTHR35561">
    <property type="entry name" value="RNA 2',3'-CYCLIC PHOSPHODIESTERASE"/>
    <property type="match status" value="1"/>
</dbReference>
<dbReference type="NCBIfam" id="TIGR02258">
    <property type="entry name" value="2_5_ligase"/>
    <property type="match status" value="1"/>
</dbReference>
<protein>
    <recommendedName>
        <fullName evidence="2">RNA 2',3'-cyclic phosphodiesterase</fullName>
        <shortName evidence="2">RNA 2',3'-CPDase</shortName>
        <ecNumber evidence="2">3.1.4.58</ecNumber>
    </recommendedName>
</protein>
<feature type="active site" description="Proton acceptor" evidence="2">
    <location>
        <position position="124"/>
    </location>
</feature>
<dbReference type="EMBL" id="BAABJZ010000094">
    <property type="protein sequence ID" value="GAA4895215.1"/>
    <property type="molecule type" value="Genomic_DNA"/>
</dbReference>
<gene>
    <name evidence="4" type="primary">thpR</name>
    <name evidence="4" type="ORF">GCM10023333_30520</name>
</gene>
<dbReference type="HAMAP" id="MF_01940">
    <property type="entry name" value="RNA_CPDase"/>
    <property type="match status" value="1"/>
</dbReference>
<accession>A0ABP9F885</accession>